<dbReference type="AlphaFoldDB" id="A0AAV3QHD0"/>
<dbReference type="Proteomes" id="UP001454036">
    <property type="component" value="Unassembled WGS sequence"/>
</dbReference>
<protein>
    <submittedName>
        <fullName evidence="1">Uncharacterized protein</fullName>
    </submittedName>
</protein>
<proteinExistence type="predicted"/>
<evidence type="ECO:0000313" key="2">
    <source>
        <dbReference type="Proteomes" id="UP001454036"/>
    </source>
</evidence>
<evidence type="ECO:0000313" key="1">
    <source>
        <dbReference type="EMBL" id="GAA0162676.1"/>
    </source>
</evidence>
<gene>
    <name evidence="1" type="ORF">LIER_39456</name>
</gene>
<organism evidence="1 2">
    <name type="scientific">Lithospermum erythrorhizon</name>
    <name type="common">Purple gromwell</name>
    <name type="synonym">Lithospermum officinale var. erythrorhizon</name>
    <dbReference type="NCBI Taxonomy" id="34254"/>
    <lineage>
        <taxon>Eukaryota</taxon>
        <taxon>Viridiplantae</taxon>
        <taxon>Streptophyta</taxon>
        <taxon>Embryophyta</taxon>
        <taxon>Tracheophyta</taxon>
        <taxon>Spermatophyta</taxon>
        <taxon>Magnoliopsida</taxon>
        <taxon>eudicotyledons</taxon>
        <taxon>Gunneridae</taxon>
        <taxon>Pentapetalae</taxon>
        <taxon>asterids</taxon>
        <taxon>lamiids</taxon>
        <taxon>Boraginales</taxon>
        <taxon>Boraginaceae</taxon>
        <taxon>Boraginoideae</taxon>
        <taxon>Lithospermeae</taxon>
        <taxon>Lithospermum</taxon>
    </lineage>
</organism>
<reference evidence="1 2" key="1">
    <citation type="submission" date="2024-01" db="EMBL/GenBank/DDBJ databases">
        <title>The complete chloroplast genome sequence of Lithospermum erythrorhizon: insights into the phylogenetic relationship among Boraginaceae species and the maternal lineages of purple gromwells.</title>
        <authorList>
            <person name="Okada T."/>
            <person name="Watanabe K."/>
        </authorList>
    </citation>
    <scope>NUCLEOTIDE SEQUENCE [LARGE SCALE GENOMIC DNA]</scope>
</reference>
<comment type="caution">
    <text evidence="1">The sequence shown here is derived from an EMBL/GenBank/DDBJ whole genome shotgun (WGS) entry which is preliminary data.</text>
</comment>
<name>A0AAV3QHD0_LITER</name>
<keyword evidence="2" id="KW-1185">Reference proteome</keyword>
<dbReference type="EMBL" id="BAABME010021197">
    <property type="protein sequence ID" value="GAA0162676.1"/>
    <property type="molecule type" value="Genomic_DNA"/>
</dbReference>
<accession>A0AAV3QHD0</accession>
<sequence length="103" mass="11297">MRPILLEGLCKEYSGSESLDVFGSMCRSLVQASLEFVDALGANVAFGALSFVRSDFAEFQKDYESSWFTVLDLDASSSGEEDDEEPPLLAMPLLPLSFVSFLI</sequence>